<evidence type="ECO:0000313" key="1">
    <source>
        <dbReference type="EMBL" id="KAK9422781.1"/>
    </source>
</evidence>
<dbReference type="Proteomes" id="UP001408356">
    <property type="component" value="Unassembled WGS sequence"/>
</dbReference>
<comment type="caution">
    <text evidence="1">The sequence shown here is derived from an EMBL/GenBank/DDBJ whole genome shotgun (WGS) entry which is preliminary data.</text>
</comment>
<proteinExistence type="predicted"/>
<accession>A0ABR2V7N5</accession>
<name>A0ABR2V7N5_9PEZI</name>
<reference evidence="1 2" key="1">
    <citation type="journal article" date="2024" name="J. Plant Pathol.">
        <title>Sequence and assembly of the genome of Seiridium unicorne, isolate CBS 538.82, causal agent of cypress canker disease.</title>
        <authorList>
            <person name="Scali E."/>
            <person name="Rocca G.D."/>
            <person name="Danti R."/>
            <person name="Garbelotto M."/>
            <person name="Barberini S."/>
            <person name="Baroncelli R."/>
            <person name="Emiliani G."/>
        </authorList>
    </citation>
    <scope>NUCLEOTIDE SEQUENCE [LARGE SCALE GENOMIC DNA]</scope>
    <source>
        <strain evidence="1 2">BM-138-508</strain>
    </source>
</reference>
<dbReference type="Pfam" id="PF07247">
    <property type="entry name" value="AATase"/>
    <property type="match status" value="1"/>
</dbReference>
<sequence>MAPSDAWKQQPDGSWLQGYDGIENYFYAVSAPEGHATPFMIGSRVKFSFNGGEKDIMPSLQRAWVEMRLKQPTLAAIVTEKGKLYETADTSEVESWLKSSFKVHTHGEDPESYFEQFLQVPYMILHYFPLSNELLLQACHILIDGIGVLYFWNEFFSTLESSQQPTDHSQFGSEYARLPPTVTELLSLPDESPPSGQQRATELVTKWAEKAYAKDAAGVPVRDATSAPANHCFRKEIKLSSGTTQAIVETCKKNGYTVTCAWQAAVILAMQQHKSINGLDPKSPTAAIPMNLRNYFPETFDARRDFAAPYYITMLFQVDYDGDGSSFEKLAKFNSSYFRTTLAPDSGDFEMLPAYIDMSVGGAKADAPPPSSAPVLSSMGLVDRYLGTKHGRWTVDDFWIADTTTLPMGVVFLWTFNSQMVLSLSPNAAYMTREMADGFLKQVQHILSDNLGLK</sequence>
<dbReference type="PANTHER" id="PTHR42034:SF1">
    <property type="entry name" value="CONDENSATION DOMAIN-CONTAINING PROTEIN"/>
    <property type="match status" value="1"/>
</dbReference>
<keyword evidence="2" id="KW-1185">Reference proteome</keyword>
<dbReference type="SUPFAM" id="SSF52777">
    <property type="entry name" value="CoA-dependent acyltransferases"/>
    <property type="match status" value="1"/>
</dbReference>
<dbReference type="InterPro" id="IPR023213">
    <property type="entry name" value="CAT-like_dom_sf"/>
</dbReference>
<organism evidence="1 2">
    <name type="scientific">Seiridium unicorne</name>
    <dbReference type="NCBI Taxonomy" id="138068"/>
    <lineage>
        <taxon>Eukaryota</taxon>
        <taxon>Fungi</taxon>
        <taxon>Dikarya</taxon>
        <taxon>Ascomycota</taxon>
        <taxon>Pezizomycotina</taxon>
        <taxon>Sordariomycetes</taxon>
        <taxon>Xylariomycetidae</taxon>
        <taxon>Amphisphaeriales</taxon>
        <taxon>Sporocadaceae</taxon>
        <taxon>Seiridium</taxon>
    </lineage>
</organism>
<evidence type="ECO:0000313" key="2">
    <source>
        <dbReference type="Proteomes" id="UP001408356"/>
    </source>
</evidence>
<gene>
    <name evidence="1" type="ORF">SUNI508_00644</name>
</gene>
<protein>
    <submittedName>
        <fullName evidence="1">Condensation domain-containing protein</fullName>
    </submittedName>
</protein>
<dbReference type="Gene3D" id="3.30.559.10">
    <property type="entry name" value="Chloramphenicol acetyltransferase-like domain"/>
    <property type="match status" value="1"/>
</dbReference>
<dbReference type="EMBL" id="JARVKF010000112">
    <property type="protein sequence ID" value="KAK9422781.1"/>
    <property type="molecule type" value="Genomic_DNA"/>
</dbReference>
<dbReference type="PANTHER" id="PTHR42034">
    <property type="entry name" value="CHROMOSOME 7, WHOLE GENOME SHOTGUN SEQUENCE-RELATED"/>
    <property type="match status" value="1"/>
</dbReference>
<dbReference type="InterPro" id="IPR010828">
    <property type="entry name" value="Atf2/Sli1-like"/>
</dbReference>